<dbReference type="RefSeq" id="WP_211753395.1">
    <property type="nucleotide sequence ID" value="NZ_FOSP01000011.1"/>
</dbReference>
<proteinExistence type="predicted"/>
<dbReference type="AlphaFoldDB" id="A0A1I4B4P4"/>
<accession>A0A1I4B4P4</accession>
<dbReference type="STRING" id="52441.SAMN05216302_101135"/>
<protein>
    <recommendedName>
        <fullName evidence="3">DUF1064 domain-containing protein</fullName>
    </recommendedName>
</protein>
<name>A0A1I4B4P4_9PROT</name>
<gene>
    <name evidence="1" type="ORF">SAMN05216302_101135</name>
</gene>
<dbReference type="Gene3D" id="3.40.91.30">
    <property type="match status" value="1"/>
</dbReference>
<keyword evidence="2" id="KW-1185">Reference proteome</keyword>
<evidence type="ECO:0008006" key="3">
    <source>
        <dbReference type="Google" id="ProtNLM"/>
    </source>
</evidence>
<evidence type="ECO:0000313" key="2">
    <source>
        <dbReference type="Proteomes" id="UP000199533"/>
    </source>
</evidence>
<reference evidence="2" key="1">
    <citation type="submission" date="2016-10" db="EMBL/GenBank/DDBJ databases">
        <authorList>
            <person name="Varghese N."/>
            <person name="Submissions S."/>
        </authorList>
    </citation>
    <scope>NUCLEOTIDE SEQUENCE [LARGE SCALE GENOMIC DNA]</scope>
    <source>
        <strain evidence="2">Nm69</strain>
    </source>
</reference>
<organism evidence="1 2">
    <name type="scientific">Nitrosomonas aestuarii</name>
    <dbReference type="NCBI Taxonomy" id="52441"/>
    <lineage>
        <taxon>Bacteria</taxon>
        <taxon>Pseudomonadati</taxon>
        <taxon>Pseudomonadota</taxon>
        <taxon>Betaproteobacteria</taxon>
        <taxon>Nitrosomonadales</taxon>
        <taxon>Nitrosomonadaceae</taxon>
        <taxon>Nitrosomonas</taxon>
    </lineage>
</organism>
<dbReference type="Proteomes" id="UP000199533">
    <property type="component" value="Unassembled WGS sequence"/>
</dbReference>
<sequence>MAGYSAAFLKDIERRIDNGSLKVAGGTIKPSEINPQTAAKKPNNAVENLQALGRMNPGRMNKTEAAYAQYLDALKACGEILWYEFECIKLRLADSSHYTVDFFVMRSSGALEAHEVKGGHAFEDSIVKLKGANEKFPWPFYLVRKAKGGGWNITKVGNKSQLQTWAT</sequence>
<dbReference type="EMBL" id="FOSP01000011">
    <property type="protein sequence ID" value="SFK63838.1"/>
    <property type="molecule type" value="Genomic_DNA"/>
</dbReference>
<evidence type="ECO:0000313" key="1">
    <source>
        <dbReference type="EMBL" id="SFK63838.1"/>
    </source>
</evidence>